<dbReference type="InterPro" id="IPR006162">
    <property type="entry name" value="Ppantetheine_attach_site"/>
</dbReference>
<comment type="caution">
    <text evidence="8">The sequence shown here is derived from an EMBL/GenBank/DDBJ whole genome shotgun (WGS) entry which is preliminary data.</text>
</comment>
<evidence type="ECO:0000313" key="8">
    <source>
        <dbReference type="EMBL" id="GAA2477046.1"/>
    </source>
</evidence>
<dbReference type="InterPro" id="IPR045851">
    <property type="entry name" value="AMP-bd_C_sf"/>
</dbReference>
<evidence type="ECO:0000256" key="5">
    <source>
        <dbReference type="ARBA" id="ARBA00023194"/>
    </source>
</evidence>
<dbReference type="InterPro" id="IPR036736">
    <property type="entry name" value="ACP-like_sf"/>
</dbReference>
<accession>A0ABN3L7L9</accession>
<dbReference type="CDD" id="cd19540">
    <property type="entry name" value="LCL_NRPS-like"/>
    <property type="match status" value="1"/>
</dbReference>
<dbReference type="Gene3D" id="3.40.50.12780">
    <property type="entry name" value="N-terminal domain of ligase-like"/>
    <property type="match status" value="1"/>
</dbReference>
<dbReference type="Gene3D" id="3.40.50.980">
    <property type="match status" value="2"/>
</dbReference>
<organism evidence="8 9">
    <name type="scientific">Streptomyces longisporus</name>
    <dbReference type="NCBI Taxonomy" id="1948"/>
    <lineage>
        <taxon>Bacteria</taxon>
        <taxon>Bacillati</taxon>
        <taxon>Actinomycetota</taxon>
        <taxon>Actinomycetes</taxon>
        <taxon>Kitasatosporales</taxon>
        <taxon>Streptomycetaceae</taxon>
        <taxon>Streptomyces</taxon>
    </lineage>
</organism>
<dbReference type="RefSeq" id="WP_344398904.1">
    <property type="nucleotide sequence ID" value="NZ_BAAASG010000002.1"/>
</dbReference>
<dbReference type="InterPro" id="IPR009081">
    <property type="entry name" value="PP-bd_ACP"/>
</dbReference>
<dbReference type="CDD" id="cd19543">
    <property type="entry name" value="DCL_NRPS"/>
    <property type="match status" value="1"/>
</dbReference>
<reference evidence="8 9" key="1">
    <citation type="journal article" date="2019" name="Int. J. Syst. Evol. Microbiol.">
        <title>The Global Catalogue of Microorganisms (GCM) 10K type strain sequencing project: providing services to taxonomists for standard genome sequencing and annotation.</title>
        <authorList>
            <consortium name="The Broad Institute Genomics Platform"/>
            <consortium name="The Broad Institute Genome Sequencing Center for Infectious Disease"/>
            <person name="Wu L."/>
            <person name="Ma J."/>
        </authorList>
    </citation>
    <scope>NUCLEOTIDE SEQUENCE [LARGE SCALE GENOMIC DNA]</scope>
    <source>
        <strain evidence="8 9">JCM 4395</strain>
    </source>
</reference>
<evidence type="ECO:0000313" key="9">
    <source>
        <dbReference type="Proteomes" id="UP001501777"/>
    </source>
</evidence>
<name>A0ABN3L7L9_STRLO</name>
<evidence type="ECO:0000256" key="2">
    <source>
        <dbReference type="ARBA" id="ARBA00022450"/>
    </source>
</evidence>
<dbReference type="InterPro" id="IPR000873">
    <property type="entry name" value="AMP-dep_synth/lig_dom"/>
</dbReference>
<gene>
    <name evidence="8" type="ORF">GCM10010276_11260</name>
</gene>
<dbReference type="CDD" id="cd17652">
    <property type="entry name" value="A_NRPS_CmdD_like"/>
    <property type="match status" value="1"/>
</dbReference>
<feature type="domain" description="Carrier" evidence="7">
    <location>
        <begin position="963"/>
        <end position="1040"/>
    </location>
</feature>
<sequence length="2561" mass="273618">MTRSGSGIADILPLSPLQEGLLFHALYDDEQSPDLYATQQILELEGPVDSAAVRAAGQALLDRHPNLRACFRRRDAGRPLQIVPTDVELPWAEADLTALGESERDKEWERLLDEERARRFDLAKPPLLRYLLVKWSADSYRLLVTNHHILLDGWSKQLLVREFTALHAGEHPTALPPAPAYRDYLAWLERQDRTAAESAWREALSDADEPTLLAPAPSTAVLPRELVVELPEQLTWGAEATARSLGITLNTLVQGAWGVLLGRLTDRTDVVFGQTVTVRPPELPNITAMVGFCINTVPTRVGWDEGGSVTDLLAALHQRQTALLPHQHLGLAEIRRAAGSSGELFDTLLAFENHPAVTGPGASRVTQLTGRDATHYPLTLAVLPARRLALRLSYRPDLYDETGARQLLDRFAAVLEAFVADPTRRVREVEILLPGERELLLEDWQGEAPADTQADTLPALFARQAARTPHATAVIHDGIRLTYAELDARAEQLARLLAARGAGPERLVALALPRSPDLVVAILAVLRTGAAYVPLDPEYPAERLAFTLADSAPVLLLTTSDLAPGLPAAGVPVILLDDPRPTAQLPSPAPNLTSDHIAYVIYTSGSTGRPKGVAVTHRNVVRLFEHTRHWYDFGPDDVWTLFHSYAFDFAVWEMWGALLYGGSLVVVPFTVSREPAAFLELLARERVTVLNQTPTAFSALVRADANAPDTGRGLALRFVIFGGEVLDLGQVADWYTRHPDDAPVLVNMYGITETTVFVTGLPLDGHRVTGSGQADGIGRAIPDLRLYVLDNGLRPVPPGVTGELYVAGAGVARGYLNRPALTAGRFVADPFGGPGERMYRTGDLVLRSADGGLEYVSRSDQQVKIRGFRIELGEIETVLADCPGVAQAVVLVRDGRLVGYLVAEGAAAALDTAAVRRQVAAALPDHMVPAAVVALDRLPLTTNGKLDRAALPEPASGPGAGRGPRTPQEEILCGLFAGLLGLPPHQVGPDDSFFALGGDSLTAMRLANRIKGVLGTALPVRAVFEAPTPAGLAELIGTGEDAKRPELAPRPRDSAPIPLSYAGQRLWFLSRLGGGNSTYTVPLAVRLTGPLDRGALEAALADLVTRHEPLRTLHPDFQGVPYQRILSPEAARPRLSVVPATETGLAKRLTIEAGHRFDLAAEPPLRATLYPLGDDLHVLQLVIHHIAVDGWSTAPLMRDLETAYAARLAGEPPAWAPLPVQYADFSQWQREVLGEATDPDSAMSRQIGFWRQALAGIPDELPLPADRPRPAEPTGRGDRAPITIDADLHTALVDLAASSRVTVFMVLQAALAALLTRLGSGTDIPIGTPIAGRTDGRLDDLVGFFVNSLTLRTDTSGNPTFRRLLERVRDFDLAAYAHQDVPFDLLVEALNPERSLARHPLFQVMLAFTGHGSGPTLTLPGLSVAHESVETGAARFELSLYLGEQRHDDGTPAGIDGVAEYSTDLFDPATAERLTQRLVRLLTALAADPDRRIGDVDLLDDGERSRLAEWTATAPEVPAAALAEIFRRQVRVAPEAPALNELTYAELDARADRLARLLAGRGIGPGDVVAVLMPRSVERVVAILAAALAGAAFMPVDPGLPRERVDFMLDDARPALVMSDIALDGERGELPTAYDPRQPAYVIYTSGSTGTPKGVIVENRGLAALADTQIERFGLGADSRVLQFSAPGFDASVMELLMAFAPGGALVVPEETGPLVGEPLRRALTDGAITHALIPPAALATLPAGELPALQTLVVGAEACPGELVARWAPGRRMANAYGPTESTVCATISGPLCGDEAPPIGRPVAGTRAQVLDPWLRPVPPGAVGELYLSGTGMARGYLGRSALTAGRFVADPSGEPGGRMYRTGDLVRWSADGELEYVGRSDDQIKLRGFRIEPGEIEAALTRHPHVARAAVVVREDEPGQRRLVGYVVPEPSAVADPAVLRRHAEETLPDYMVPSAIVVLDALPLTPHAKLDRKALPAPGPAAPAGGREPSTPVERILAGLFRELLKLPEVGLDQGFFALGGDSISSIRLVSRAAESGVVISPRDVFEQQTVARLAAVARGPVASADPDDHGIGTLPLTPVMRWLLERGGPIDRLSQSVLLTVPAEADQARLTDALQTLIDHHGMLRARLTPARELEVGPIGRTAASDLLDRRDVSGTDDLRTAVTEEFDRVIGLLDPTAGVMLRAVWFDAGPDRTGRLMLVIHHLAVDGVSWRILLPDLAASWTAIAQGRTPELPPVGTSFRRWSLALGDEARRPSRTAEAELWGRMLAAPRTPLGARALDPARDTAATTHSLRLTLPPETTGPLLTTVPSAFGTGTQDVLLAGLALAVADRQGSGHVLVDVEGHGREELAPGLDLSRTVGWFTSLYPVHLDLDGIDVREALAAGPAAEDAARRTGALLRALPDHGIGYGLLRHLNPGTAPALAAPPAPEIGFNYLGRFAAPDSDGDWTFAPESSALGNGTDPSLAAAHALELNAVVHDTRTGPHLVADWSWPDGVLTEPEVRTLGEAWFTALAALAARGGHCAGAGSDGMPNGRSPQVLCDIPLDELDELAAGLDG</sequence>
<feature type="region of interest" description="Disordered" evidence="6">
    <location>
        <begin position="946"/>
        <end position="965"/>
    </location>
</feature>
<dbReference type="Gene3D" id="3.30.559.30">
    <property type="entry name" value="Nonribosomal peptide synthetase, condensation domain"/>
    <property type="match status" value="3"/>
</dbReference>
<dbReference type="PANTHER" id="PTHR45527">
    <property type="entry name" value="NONRIBOSOMAL PEPTIDE SYNTHETASE"/>
    <property type="match status" value="1"/>
</dbReference>
<dbReference type="Gene3D" id="3.30.300.30">
    <property type="match status" value="2"/>
</dbReference>
<dbReference type="InterPro" id="IPR020806">
    <property type="entry name" value="PKS_PP-bd"/>
</dbReference>
<dbReference type="InterPro" id="IPR020845">
    <property type="entry name" value="AMP-binding_CS"/>
</dbReference>
<keyword evidence="5" id="KW-0045">Antibiotic biosynthesis</keyword>
<dbReference type="NCBIfam" id="TIGR01720">
    <property type="entry name" value="NRPS-para261"/>
    <property type="match status" value="1"/>
</dbReference>
<dbReference type="InterPro" id="IPR010071">
    <property type="entry name" value="AA_adenyl_dom"/>
</dbReference>
<dbReference type="Pfam" id="PF00668">
    <property type="entry name" value="Condensation"/>
    <property type="match status" value="3"/>
</dbReference>
<evidence type="ECO:0000256" key="6">
    <source>
        <dbReference type="SAM" id="MobiDB-lite"/>
    </source>
</evidence>
<keyword evidence="2" id="KW-0596">Phosphopantetheine</keyword>
<feature type="domain" description="Carrier" evidence="7">
    <location>
        <begin position="1992"/>
        <end position="2066"/>
    </location>
</feature>
<dbReference type="PROSITE" id="PS00455">
    <property type="entry name" value="AMP_BINDING"/>
    <property type="match status" value="2"/>
</dbReference>
<keyword evidence="9" id="KW-1185">Reference proteome</keyword>
<dbReference type="InterPro" id="IPR010060">
    <property type="entry name" value="NRPS_synth"/>
</dbReference>
<evidence type="ECO:0000256" key="3">
    <source>
        <dbReference type="ARBA" id="ARBA00022553"/>
    </source>
</evidence>
<dbReference type="SUPFAM" id="SSF56801">
    <property type="entry name" value="Acetyl-CoA synthetase-like"/>
    <property type="match status" value="2"/>
</dbReference>
<dbReference type="InterPro" id="IPR025110">
    <property type="entry name" value="AMP-bd_C"/>
</dbReference>
<dbReference type="EMBL" id="BAAASG010000002">
    <property type="protein sequence ID" value="GAA2477046.1"/>
    <property type="molecule type" value="Genomic_DNA"/>
</dbReference>
<dbReference type="Pfam" id="PF00550">
    <property type="entry name" value="PP-binding"/>
    <property type="match status" value="2"/>
</dbReference>
<dbReference type="PROSITE" id="PS00012">
    <property type="entry name" value="PHOSPHOPANTETHEINE"/>
    <property type="match status" value="2"/>
</dbReference>
<dbReference type="CDD" id="cd17643">
    <property type="entry name" value="A_NRPS_Cytc1-like"/>
    <property type="match status" value="1"/>
</dbReference>
<evidence type="ECO:0000256" key="1">
    <source>
        <dbReference type="ARBA" id="ARBA00001957"/>
    </source>
</evidence>
<proteinExistence type="predicted"/>
<dbReference type="Proteomes" id="UP001501777">
    <property type="component" value="Unassembled WGS sequence"/>
</dbReference>
<dbReference type="Pfam" id="PF00501">
    <property type="entry name" value="AMP-binding"/>
    <property type="match status" value="2"/>
</dbReference>
<dbReference type="InterPro" id="IPR001242">
    <property type="entry name" value="Condensation_dom"/>
</dbReference>
<dbReference type="SMART" id="SM01294">
    <property type="entry name" value="PKS_PP_betabranch"/>
    <property type="match status" value="1"/>
</dbReference>
<dbReference type="InterPro" id="IPR042099">
    <property type="entry name" value="ANL_N_sf"/>
</dbReference>
<evidence type="ECO:0000256" key="4">
    <source>
        <dbReference type="ARBA" id="ARBA00022737"/>
    </source>
</evidence>
<keyword evidence="4" id="KW-0677">Repeat</keyword>
<dbReference type="InterPro" id="IPR023213">
    <property type="entry name" value="CAT-like_dom_sf"/>
</dbReference>
<dbReference type="Pfam" id="PF13193">
    <property type="entry name" value="AMP-binding_C"/>
    <property type="match status" value="2"/>
</dbReference>
<protein>
    <recommendedName>
        <fullName evidence="7">Carrier domain-containing protein</fullName>
    </recommendedName>
</protein>
<dbReference type="NCBIfam" id="TIGR01733">
    <property type="entry name" value="AA-adenyl-dom"/>
    <property type="match status" value="2"/>
</dbReference>
<dbReference type="PROSITE" id="PS50075">
    <property type="entry name" value="CARRIER"/>
    <property type="match status" value="2"/>
</dbReference>
<dbReference type="SUPFAM" id="SSF52777">
    <property type="entry name" value="CoA-dependent acyltransferases"/>
    <property type="match status" value="6"/>
</dbReference>
<dbReference type="SUPFAM" id="SSF47336">
    <property type="entry name" value="ACP-like"/>
    <property type="match status" value="2"/>
</dbReference>
<dbReference type="SMART" id="SM00823">
    <property type="entry name" value="PKS_PP"/>
    <property type="match status" value="2"/>
</dbReference>
<evidence type="ECO:0000259" key="7">
    <source>
        <dbReference type="PROSITE" id="PS50075"/>
    </source>
</evidence>
<dbReference type="PANTHER" id="PTHR45527:SF14">
    <property type="entry name" value="PLIPASTATIN SYNTHASE SUBUNIT B"/>
    <property type="match status" value="1"/>
</dbReference>
<comment type="cofactor">
    <cofactor evidence="1">
        <name>pantetheine 4'-phosphate</name>
        <dbReference type="ChEBI" id="CHEBI:47942"/>
    </cofactor>
</comment>
<keyword evidence="3" id="KW-0597">Phosphoprotein</keyword>
<dbReference type="Gene3D" id="3.30.559.10">
    <property type="entry name" value="Chloramphenicol acetyltransferase-like domain"/>
    <property type="match status" value="3"/>
</dbReference>
<dbReference type="Gene3D" id="2.30.38.10">
    <property type="entry name" value="Luciferase, Domain 3"/>
    <property type="match status" value="1"/>
</dbReference>
<dbReference type="Gene3D" id="1.10.1200.10">
    <property type="entry name" value="ACP-like"/>
    <property type="match status" value="2"/>
</dbReference>